<dbReference type="InterPro" id="IPR045179">
    <property type="entry name" value="YgfZ/GcvT"/>
</dbReference>
<dbReference type="Gene3D" id="2.40.30.160">
    <property type="match status" value="1"/>
</dbReference>
<dbReference type="Gene3D" id="3.30.70.1400">
    <property type="entry name" value="Aminomethyltransferase beta-barrel domains"/>
    <property type="match status" value="1"/>
</dbReference>
<sequence length="294" mass="33102">MTYSLLTETQAHVVCDLQQYTLLEIQGEDAEKYLQGQLTCDVNKLAVGESTLAAHCDAKGKINSLFRLIRTAPQTFYLLVKKGLLPTALDQLKKYAVFSKVTFTPCDWQIIGLAGEKIINACDEIDAQIRVTLSSQQPRVILIHPTALDLQANASYVVWDLLDIQDGIPLLSPETQAEFIPQALNLQCLEHAISFQKGCYIGQEIVARAKYRGANKRAMFTFVAQSQEMPNIKSEVEMQLENHWRKTGNIISAVNFEGTLWLQVVLNNQLEEDVQFRLSEHTALTRFPLPYTLS</sequence>
<dbReference type="InterPro" id="IPR029043">
    <property type="entry name" value="GcvT/YgfZ_C"/>
</dbReference>
<dbReference type="PIRSF" id="PIRSF006487">
    <property type="entry name" value="GcvT"/>
    <property type="match status" value="1"/>
</dbReference>
<dbReference type="InterPro" id="IPR017703">
    <property type="entry name" value="YgfZ/GCV_T_CS"/>
</dbReference>
<name>A0A126QI61_PASMD</name>
<accession>A0A126QI61</accession>
<feature type="domain" description="tRNA-modifying protein YgfZ-like beta-barrel" evidence="2">
    <location>
        <begin position="215"/>
        <end position="280"/>
    </location>
</feature>
<evidence type="ECO:0000313" key="3">
    <source>
        <dbReference type="EMBL" id="AMK08495.1"/>
    </source>
</evidence>
<dbReference type="Pfam" id="PF01571">
    <property type="entry name" value="GCV_T"/>
    <property type="match status" value="1"/>
</dbReference>
<organism evidence="3">
    <name type="scientific">Pasteurella multocida</name>
    <dbReference type="NCBI Taxonomy" id="747"/>
    <lineage>
        <taxon>Bacteria</taxon>
        <taxon>Pseudomonadati</taxon>
        <taxon>Pseudomonadota</taxon>
        <taxon>Gammaproteobacteria</taxon>
        <taxon>Pasteurellales</taxon>
        <taxon>Pasteurellaceae</taxon>
        <taxon>Pasteurella</taxon>
    </lineage>
</organism>
<dbReference type="Pfam" id="PF21130">
    <property type="entry name" value="YgfZ_barrel"/>
    <property type="match status" value="1"/>
</dbReference>
<dbReference type="InterPro" id="IPR048451">
    <property type="entry name" value="YgfZ_barrel"/>
</dbReference>
<dbReference type="SUPFAM" id="SSF101790">
    <property type="entry name" value="Aminomethyltransferase beta-barrel domain"/>
    <property type="match status" value="1"/>
</dbReference>
<dbReference type="RefSeq" id="WP_071522835.1">
    <property type="nucleotide sequence ID" value="NZ_JACDXE010000001.1"/>
</dbReference>
<reference evidence="3" key="1">
    <citation type="submission" date="2015-01" db="EMBL/GenBank/DDBJ databases">
        <title>Draft genome sequence of Pasteurella multocida isolated from alpaca pneumonia.</title>
        <authorList>
            <person name="Maturrano L."/>
            <person name="Hurtado R."/>
            <person name="Allasi N."/>
            <person name="Juscamayta E."/>
            <person name="Fernandez D."/>
            <person name="Maximiliano J."/>
            <person name="Rimac R."/>
            <person name="Rosadio R."/>
        </authorList>
    </citation>
    <scope>NUCLEOTIDE SEQUENCE</scope>
    <source>
        <strain evidence="3">UNMSM</strain>
    </source>
</reference>
<dbReference type="InterPro" id="IPR006222">
    <property type="entry name" value="GCVT_N"/>
</dbReference>
<gene>
    <name evidence="3" type="primary">PM1874</name>
</gene>
<dbReference type="AlphaFoldDB" id="A0A126QI61"/>
<feature type="domain" description="GCVT N-terminal" evidence="1">
    <location>
        <begin position="12"/>
        <end position="116"/>
    </location>
</feature>
<evidence type="ECO:0000259" key="2">
    <source>
        <dbReference type="Pfam" id="PF21130"/>
    </source>
</evidence>
<dbReference type="PANTHER" id="PTHR22602:SF0">
    <property type="entry name" value="TRANSFERASE CAF17, MITOCHONDRIAL-RELATED"/>
    <property type="match status" value="1"/>
</dbReference>
<dbReference type="NCBIfam" id="TIGR03317">
    <property type="entry name" value="ygfZ_signature"/>
    <property type="match status" value="1"/>
</dbReference>
<dbReference type="EMBL" id="KP660656">
    <property type="protein sequence ID" value="AMK08495.1"/>
    <property type="molecule type" value="Genomic_DNA"/>
</dbReference>
<dbReference type="GO" id="GO:0016226">
    <property type="term" value="P:iron-sulfur cluster assembly"/>
    <property type="evidence" value="ECO:0007669"/>
    <property type="project" value="TreeGrafter"/>
</dbReference>
<dbReference type="PANTHER" id="PTHR22602">
    <property type="entry name" value="TRANSFERASE CAF17, MITOCHONDRIAL-RELATED"/>
    <property type="match status" value="1"/>
</dbReference>
<evidence type="ECO:0000259" key="1">
    <source>
        <dbReference type="Pfam" id="PF01571"/>
    </source>
</evidence>
<dbReference type="SUPFAM" id="SSF103025">
    <property type="entry name" value="Folate-binding domain"/>
    <property type="match status" value="1"/>
</dbReference>
<protein>
    <submittedName>
        <fullName evidence="3">PM1874 protein</fullName>
    </submittedName>
</protein>
<proteinExistence type="predicted"/>